<protein>
    <submittedName>
        <fullName evidence="1">Uncharacterized protein</fullName>
    </submittedName>
</protein>
<reference evidence="1" key="1">
    <citation type="submission" date="2009-05" db="EMBL/GenBank/DDBJ databases">
        <authorList>
            <person name="Harkins D.M."/>
            <person name="DeShazer D."/>
            <person name="Woods D.E."/>
            <person name="Brinkac L.M."/>
            <person name="Brown K.A."/>
            <person name="Hung G.C."/>
            <person name="Tuanyok A."/>
            <person name="Zhang B."/>
            <person name="Nierman W.C."/>
        </authorList>
    </citation>
    <scope>NUCLEOTIDE SEQUENCE [LARGE SCALE GENOMIC DNA]</scope>
    <source>
        <strain evidence="1">1710a</strain>
    </source>
</reference>
<accession>A0A0E1W6G8</accession>
<dbReference type="AlphaFoldDB" id="A0A0E1W6G8"/>
<name>A0A0E1W6G8_BURPE</name>
<dbReference type="Proteomes" id="UP000001812">
    <property type="component" value="Chromosome I"/>
</dbReference>
<proteinExistence type="predicted"/>
<evidence type="ECO:0000313" key="1">
    <source>
        <dbReference type="EMBL" id="EET08014.1"/>
    </source>
</evidence>
<sequence length="68" mass="6916">MPIVGRLSSSGRYRVTRRSALAHPARPRLPARQARAASCEAVSGAASVSGATLDSRRLPAAGASTSAV</sequence>
<dbReference type="EMBL" id="CM000832">
    <property type="protein sequence ID" value="EET08014.1"/>
    <property type="molecule type" value="Genomic_DNA"/>
</dbReference>
<organism evidence="1">
    <name type="scientific">Burkholderia pseudomallei 1710a</name>
    <dbReference type="NCBI Taxonomy" id="320371"/>
    <lineage>
        <taxon>Bacteria</taxon>
        <taxon>Pseudomonadati</taxon>
        <taxon>Pseudomonadota</taxon>
        <taxon>Betaproteobacteria</taxon>
        <taxon>Burkholderiales</taxon>
        <taxon>Burkholderiaceae</taxon>
        <taxon>Burkholderia</taxon>
        <taxon>pseudomallei group</taxon>
    </lineage>
</organism>
<gene>
    <name evidence="1" type="ORF">BURPS1710A_4126</name>
</gene>
<dbReference type="HOGENOM" id="CLU_2785892_0_0_4"/>